<dbReference type="Proteomes" id="UP001521150">
    <property type="component" value="Unassembled WGS sequence"/>
</dbReference>
<name>A0ABS8ZQI7_9PSEU</name>
<protein>
    <submittedName>
        <fullName evidence="1">Uncharacterized protein</fullName>
    </submittedName>
</protein>
<evidence type="ECO:0000313" key="2">
    <source>
        <dbReference type="Proteomes" id="UP001521150"/>
    </source>
</evidence>
<keyword evidence="2" id="KW-1185">Reference proteome</keyword>
<reference evidence="1 2" key="1">
    <citation type="submission" date="2021-12" db="EMBL/GenBank/DDBJ databases">
        <title>Genome sequence of Kibdelosporangium philippinense ATCC 49844.</title>
        <authorList>
            <person name="Fedorov E.A."/>
            <person name="Omeragic M."/>
            <person name="Shalygina K.F."/>
            <person name="Maclea K.S."/>
        </authorList>
    </citation>
    <scope>NUCLEOTIDE SEQUENCE [LARGE SCALE GENOMIC DNA]</scope>
    <source>
        <strain evidence="1 2">ATCC 49844</strain>
    </source>
</reference>
<sequence length="87" mass="9472">MPLQHNHHRDEPQWDLALVRRTGFGHLAGELVDQQSRTARARVRSHTMVNLAHVLGQTGTGAEVIVSENDGSGWSITIPPRSPGSTA</sequence>
<comment type="caution">
    <text evidence="1">The sequence shown here is derived from an EMBL/GenBank/DDBJ whole genome shotgun (WGS) entry which is preliminary data.</text>
</comment>
<proteinExistence type="predicted"/>
<organism evidence="1 2">
    <name type="scientific">Kibdelosporangium philippinense</name>
    <dbReference type="NCBI Taxonomy" id="211113"/>
    <lineage>
        <taxon>Bacteria</taxon>
        <taxon>Bacillati</taxon>
        <taxon>Actinomycetota</taxon>
        <taxon>Actinomycetes</taxon>
        <taxon>Pseudonocardiales</taxon>
        <taxon>Pseudonocardiaceae</taxon>
        <taxon>Kibdelosporangium</taxon>
    </lineage>
</organism>
<gene>
    <name evidence="1" type="ORF">LWC34_45360</name>
</gene>
<dbReference type="RefSeq" id="WP_233731475.1">
    <property type="nucleotide sequence ID" value="NZ_JAJVCN010000004.1"/>
</dbReference>
<accession>A0ABS8ZQI7</accession>
<evidence type="ECO:0000313" key="1">
    <source>
        <dbReference type="EMBL" id="MCE7009989.1"/>
    </source>
</evidence>
<dbReference type="EMBL" id="JAJVCN010000004">
    <property type="protein sequence ID" value="MCE7009989.1"/>
    <property type="molecule type" value="Genomic_DNA"/>
</dbReference>